<feature type="region of interest" description="Disordered" evidence="7">
    <location>
        <begin position="1690"/>
        <end position="1711"/>
    </location>
</feature>
<feature type="compositionally biased region" description="Low complexity" evidence="7">
    <location>
        <begin position="400"/>
        <end position="413"/>
    </location>
</feature>
<keyword evidence="8" id="KW-0732">Signal</keyword>
<feature type="signal peptide" evidence="8">
    <location>
        <begin position="1"/>
        <end position="23"/>
    </location>
</feature>
<evidence type="ECO:0000313" key="12">
    <source>
        <dbReference type="Proteomes" id="UP001056436"/>
    </source>
</evidence>
<dbReference type="InterPro" id="IPR054215">
    <property type="entry name" value="DUF6923"/>
</dbReference>
<feature type="compositionally biased region" description="Low complexity" evidence="7">
    <location>
        <begin position="362"/>
        <end position="393"/>
    </location>
</feature>
<keyword evidence="2" id="KW-0479">Metal-binding</keyword>
<feature type="region of interest" description="Disordered" evidence="7">
    <location>
        <begin position="2826"/>
        <end position="2888"/>
    </location>
</feature>
<dbReference type="Gene3D" id="4.10.240.10">
    <property type="entry name" value="Zn(2)-C6 fungal-type DNA-binding domain"/>
    <property type="match status" value="1"/>
</dbReference>
<dbReference type="InterPro" id="IPR001138">
    <property type="entry name" value="Zn2Cys6_DnaBD"/>
</dbReference>
<keyword evidence="4" id="KW-0238">DNA-binding</keyword>
<evidence type="ECO:0000313" key="11">
    <source>
        <dbReference type="EMBL" id="KAI3545745.1"/>
    </source>
</evidence>
<dbReference type="InterPro" id="IPR011658">
    <property type="entry name" value="PA14_dom"/>
</dbReference>
<keyword evidence="6" id="KW-0539">Nucleus</keyword>
<gene>
    <name evidence="11" type="ORF">CABS02_09283</name>
</gene>
<evidence type="ECO:0008006" key="13">
    <source>
        <dbReference type="Google" id="ProtNLM"/>
    </source>
</evidence>
<dbReference type="Proteomes" id="UP001056436">
    <property type="component" value="Unassembled WGS sequence"/>
</dbReference>
<dbReference type="GO" id="GO:0043565">
    <property type="term" value="F:sequence-specific DNA binding"/>
    <property type="evidence" value="ECO:0007669"/>
    <property type="project" value="TreeGrafter"/>
</dbReference>
<dbReference type="PANTHER" id="PTHR47540:SF6">
    <property type="entry name" value="ZN(II)2CYS6 TRANSCRIPTION FACTOR (EUROFUNG)"/>
    <property type="match status" value="1"/>
</dbReference>
<dbReference type="GO" id="GO:0000981">
    <property type="term" value="F:DNA-binding transcription factor activity, RNA polymerase II-specific"/>
    <property type="evidence" value="ECO:0007669"/>
    <property type="project" value="InterPro"/>
</dbReference>
<dbReference type="SMART" id="SM00066">
    <property type="entry name" value="GAL4"/>
    <property type="match status" value="1"/>
</dbReference>
<feature type="region of interest" description="Disordered" evidence="7">
    <location>
        <begin position="362"/>
        <end position="427"/>
    </location>
</feature>
<comment type="subcellular location">
    <subcellularLocation>
        <location evidence="1">Nucleus</location>
    </subcellularLocation>
</comment>
<feature type="region of interest" description="Disordered" evidence="7">
    <location>
        <begin position="244"/>
        <end position="266"/>
    </location>
</feature>
<dbReference type="PROSITE" id="PS51820">
    <property type="entry name" value="PA14"/>
    <property type="match status" value="1"/>
</dbReference>
<feature type="compositionally biased region" description="Low complexity" evidence="7">
    <location>
        <begin position="2830"/>
        <end position="2842"/>
    </location>
</feature>
<feature type="compositionally biased region" description="Polar residues" evidence="7">
    <location>
        <begin position="244"/>
        <end position="256"/>
    </location>
</feature>
<dbReference type="OrthoDB" id="4405280at2759"/>
<feature type="compositionally biased region" description="Low complexity" evidence="7">
    <location>
        <begin position="1927"/>
        <end position="1984"/>
    </location>
</feature>
<evidence type="ECO:0000256" key="2">
    <source>
        <dbReference type="ARBA" id="ARBA00022723"/>
    </source>
</evidence>
<proteinExistence type="predicted"/>
<evidence type="ECO:0000256" key="3">
    <source>
        <dbReference type="ARBA" id="ARBA00023015"/>
    </source>
</evidence>
<dbReference type="Pfam" id="PF00172">
    <property type="entry name" value="Zn_clus"/>
    <property type="match status" value="1"/>
</dbReference>
<evidence type="ECO:0000256" key="1">
    <source>
        <dbReference type="ARBA" id="ARBA00004123"/>
    </source>
</evidence>
<feature type="region of interest" description="Disordered" evidence="7">
    <location>
        <begin position="2138"/>
        <end position="2170"/>
    </location>
</feature>
<dbReference type="Pfam" id="PF10528">
    <property type="entry name" value="GLEYA"/>
    <property type="match status" value="1"/>
</dbReference>
<dbReference type="GO" id="GO:0008270">
    <property type="term" value="F:zinc ion binding"/>
    <property type="evidence" value="ECO:0007669"/>
    <property type="project" value="InterPro"/>
</dbReference>
<evidence type="ECO:0000256" key="7">
    <source>
        <dbReference type="SAM" id="MobiDB-lite"/>
    </source>
</evidence>
<organism evidence="11 12">
    <name type="scientific">Colletotrichum abscissum</name>
    <dbReference type="NCBI Taxonomy" id="1671311"/>
    <lineage>
        <taxon>Eukaryota</taxon>
        <taxon>Fungi</taxon>
        <taxon>Dikarya</taxon>
        <taxon>Ascomycota</taxon>
        <taxon>Pezizomycotina</taxon>
        <taxon>Sordariomycetes</taxon>
        <taxon>Hypocreomycetidae</taxon>
        <taxon>Glomerellales</taxon>
        <taxon>Glomerellaceae</taxon>
        <taxon>Colletotrichum</taxon>
        <taxon>Colletotrichum acutatum species complex</taxon>
    </lineage>
</organism>
<dbReference type="Pfam" id="PF04082">
    <property type="entry name" value="Fungal_trans"/>
    <property type="match status" value="1"/>
</dbReference>
<keyword evidence="3" id="KW-0805">Transcription regulation</keyword>
<feature type="chain" id="PRO_5040123323" description="PA14 domain-containing protein" evidence="8">
    <location>
        <begin position="24"/>
        <end position="2936"/>
    </location>
</feature>
<dbReference type="Pfam" id="PF21959">
    <property type="entry name" value="DUF6923"/>
    <property type="match status" value="1"/>
</dbReference>
<dbReference type="InterPro" id="IPR036864">
    <property type="entry name" value="Zn2-C6_fun-type_DNA-bd_sf"/>
</dbReference>
<evidence type="ECO:0000259" key="10">
    <source>
        <dbReference type="PROSITE" id="PS51820"/>
    </source>
</evidence>
<dbReference type="InterPro" id="IPR018871">
    <property type="entry name" value="GLEYA_adhesin_domain"/>
</dbReference>
<evidence type="ECO:0000256" key="8">
    <source>
        <dbReference type="SAM" id="SignalP"/>
    </source>
</evidence>
<evidence type="ECO:0000256" key="5">
    <source>
        <dbReference type="ARBA" id="ARBA00023163"/>
    </source>
</evidence>
<dbReference type="CDD" id="cd12148">
    <property type="entry name" value="fungal_TF_MHR"/>
    <property type="match status" value="1"/>
</dbReference>
<name>A0A9Q0B2E0_9PEZI</name>
<dbReference type="InterPro" id="IPR051711">
    <property type="entry name" value="Stress_Response_Reg"/>
</dbReference>
<dbReference type="GO" id="GO:0005634">
    <property type="term" value="C:nucleus"/>
    <property type="evidence" value="ECO:0007669"/>
    <property type="project" value="UniProtKB-SubCell"/>
</dbReference>
<keyword evidence="5" id="KW-0804">Transcription</keyword>
<dbReference type="GO" id="GO:0006351">
    <property type="term" value="P:DNA-templated transcription"/>
    <property type="evidence" value="ECO:0007669"/>
    <property type="project" value="InterPro"/>
</dbReference>
<dbReference type="EMBL" id="SDAQ01000060">
    <property type="protein sequence ID" value="KAI3545745.1"/>
    <property type="molecule type" value="Genomic_DNA"/>
</dbReference>
<comment type="caution">
    <text evidence="11">The sequence shown here is derived from an EMBL/GenBank/DDBJ whole genome shotgun (WGS) entry which is preliminary data.</text>
</comment>
<dbReference type="InterPro" id="IPR007219">
    <property type="entry name" value="XnlR_reg_dom"/>
</dbReference>
<evidence type="ECO:0000256" key="4">
    <source>
        <dbReference type="ARBA" id="ARBA00023125"/>
    </source>
</evidence>
<protein>
    <recommendedName>
        <fullName evidence="13">PA14 domain-containing protein</fullName>
    </recommendedName>
</protein>
<dbReference type="SMART" id="SM00906">
    <property type="entry name" value="Fungal_trans"/>
    <property type="match status" value="1"/>
</dbReference>
<dbReference type="PROSITE" id="PS00463">
    <property type="entry name" value="ZN2_CY6_FUNGAL_1"/>
    <property type="match status" value="1"/>
</dbReference>
<dbReference type="PANTHER" id="PTHR47540">
    <property type="entry name" value="THIAMINE REPRESSIBLE GENES REGULATORY PROTEIN THI5"/>
    <property type="match status" value="1"/>
</dbReference>
<evidence type="ECO:0000259" key="9">
    <source>
        <dbReference type="PROSITE" id="PS50048"/>
    </source>
</evidence>
<dbReference type="CDD" id="cd00067">
    <property type="entry name" value="GAL4"/>
    <property type="match status" value="1"/>
</dbReference>
<keyword evidence="12" id="KW-1185">Reference proteome</keyword>
<dbReference type="InterPro" id="IPR037524">
    <property type="entry name" value="PA14/GLEYA"/>
</dbReference>
<dbReference type="SMART" id="SM00758">
    <property type="entry name" value="PA14"/>
    <property type="match status" value="1"/>
</dbReference>
<feature type="region of interest" description="Disordered" evidence="7">
    <location>
        <begin position="322"/>
        <end position="344"/>
    </location>
</feature>
<reference evidence="11" key="1">
    <citation type="submission" date="2019-01" db="EMBL/GenBank/DDBJ databases">
        <title>Colletotrichum abscissum LGMF1257.</title>
        <authorList>
            <person name="Baroncelli R."/>
        </authorList>
    </citation>
    <scope>NUCLEOTIDE SEQUENCE</scope>
    <source>
        <strain evidence="11">Ca142</strain>
    </source>
</reference>
<evidence type="ECO:0000256" key="6">
    <source>
        <dbReference type="ARBA" id="ARBA00023242"/>
    </source>
</evidence>
<accession>A0A9Q0B2E0</accession>
<feature type="domain" description="Zn(2)-C6 fungal-type" evidence="9">
    <location>
        <begin position="2173"/>
        <end position="2204"/>
    </location>
</feature>
<dbReference type="SUPFAM" id="SSF57701">
    <property type="entry name" value="Zn2/Cys6 DNA-binding domain"/>
    <property type="match status" value="1"/>
</dbReference>
<dbReference type="PROSITE" id="PS50048">
    <property type="entry name" value="ZN2_CY6_FUNGAL_2"/>
    <property type="match status" value="1"/>
</dbReference>
<dbReference type="SUPFAM" id="SSF56988">
    <property type="entry name" value="Anthrax protective antigen"/>
    <property type="match status" value="1"/>
</dbReference>
<feature type="domain" description="PA14" evidence="10">
    <location>
        <begin position="1743"/>
        <end position="1909"/>
    </location>
</feature>
<dbReference type="GO" id="GO:0045944">
    <property type="term" value="P:positive regulation of transcription by RNA polymerase II"/>
    <property type="evidence" value="ECO:0007669"/>
    <property type="project" value="TreeGrafter"/>
</dbReference>
<sequence length="2936" mass="299675">MRRTSLLTSLMSSAAILPWPGLAREDCPTTGPAAVPTAVQPLEIVHCIPLHLSTSLSSNTVFTVAGTTVKVTNAPTVVNTDFLTTMTMTYSSAVVTNSPYNGPCVTVTANVPAGSQPTTIVIPPQSGQATGTKYICSPLESNKPWLPSTSPNGGSFTTATAPYPGSTLTTLTIPPSGGDPTGTVLVLTPAPTPNAGSPPFNGPYTTITAPGTVLTTLTLPPSGTDGTGTQIVYVPPQTGGLVTATSTGSRPGQTGLITIPPGKPGDPTTIVTVVPPASGGVVTSTSTGTTPGQTGLITLPPGKPGDPTTVVTIVPPPTGGVVTSTSTGTSPGQTGLLTLPPGKPGDPTTVVTIVPPPTGGVVTSTSTGTQPGQTGLLTLPPGKPGDPTTVVTIVPPPPTGGVVTSTSTGTRPGQTGLLTLPPGKPGDPTTVVTIVPPPTGGIVTSTSTGTQPGQTGLLTLTPGKPGDPTTVVTIVPPPGGFVTTTSTGTQPGQTGLLTLTPGKPGDPTTVVTIVPPPGGFVTSTSTGTQPGQTGLLTLTPGKPGDPTTVVTIVPPPGGFVTTTSTGTRPGQTGILTLTPGRPGDPTTVVTIVPPPGGFVTTTSTGTQPGQTGLLTLTPGQPGDPTTVVTIVPPSGGLTTVTSTGTRTGVTTLTPGRPGDPTTVVTFVPSPTGGFVTITSTGTGTGLITQTPSRPGDPTTVITIVPTPTGGFVTITSTGSSTGLITQTPGRPGDPTTVITLVPSPSGGVTTITSTGTGTGLITQTPGRPGDPTTVITIVPSPTGGFTTITSTGTGTGLITQTPGRPGDPTTVITIVPSPTGGFVTITSTGTGTGVVTQTPGRPGDPTTIVTIIPSPTGGILTLTSTSGSVTGVTTQTPGRPGDPTTVITFVPTPIPRVTLTQTGSTTGLTTLTPGRVGDPTTVITLVTGPPYVTVTSTGSTTGLFTQTPGRPGDPTTIVTIATGPPPVTVTSTGSTTGLTTIPGGPGGPPTVITFVPTPRVTTIISTASTTGLTTLPYGGDSVYTVVTFVTPSSPVTVTSTGSITGLTTLTPGPSGGPPTVVTFVTTPVPVTVTSTASTTGLTTLTPGPSGGPTTVITFVQRLGFITTLTSTATQTGVTTVIPTDPAGTTSVITFVQPPTGFITTVTSSATRTGATTIIPSDPAGTTSVITFVPITGGLTTITSTGTQTGATTIIPSDPAGTTSVITFVPPITGGLITLTSTGTRTGVTTIVPTDPAGTTSVITFVPITGGLTTLTSTGTQTGVTTIIPTDPAGTTSVITFVPPITGGLTTLTSTGTQTGATTIIPTDPAGTTSVITFVPPITGGLTTLTSTGTQTGVTTIIPTDPAGTTSVITFVPPITGGLITLTSTGTQTGVTTIIPTDPAGTTSVITFVPPITGGLTTVVSTGTQTGLTTIIPTDPAGTTSVITFVTPSSTSSSSTSTTIAPGPTYSCDAGGYLIQSTTLYRLNLTTGVQTTVSTNVGPGGQINAIGYNPLDNYIYGITTVNNVNRIIRIARNGQGVLIGPDLPTGYYNVGEIDTLGRYYISVSGGAWAQIDMNPNSATFTQIIATGTSTIANGVSDWVYVPGGGDYLYSITGVDANGRFSLARWSRTTHDWSIVRTYTRINGNEVFGALYASSGNTFYGSENNSGNIYNFNVNSGQPTLVSDGPVSGVNDGARCVYAADPSILTTSTSSTMTSTTSSSTSSSTSATPTCTSGLNWAYYDFNQSPSNTTSYPGQIPFHVVASGDAWADTYNNVRTVLSGQSPQTTGVTNLVGTTFGGNCAETTDPTPVVYGTTVNGGSRYWYIQQTGYFHPNVSGTYTFAFGTADEGGYVWIGDKAVTGFTNANADLTRYTQQPATVPTFTFTAVAGQYYPIRFLYVNAQGCYQHSLTVTNPSGAVVASQTVPATNDIFVPGGCGNAPAPFDITPPGTSTTTPTVTTSPTSSTSTTSPTATSTDTLTSSTTAAPTTTDTSTTSSSTTSSSTSCVVSLTSTASAAAPAGATAQVVVPACATVMRFTVLGGGGGGGGAGASINGSIAVTPGETVLLLAGGAGTRVNAVGAAGQSQYGNGGSASNNGGGGGGASALYLGQNLLAVAGGGGGGSIVVSNNGQGAFELNYNYIGGTVREGTQTRTSRHAIPTMAARNSHPSSSSTTEARRSPFDDGPLPPIKSTACRRCHSRKVKCSGDQPCQNCRHAGKGAECTYPRRNRQVKVRQSYIDGLLDEIRRLKSQVASQSASTSTCAPLDDVISTTTSTATPSQNTSYTGHREVLSTPTSANLGDNEDLSTVAAAAEDAVAAAGTAAPTTATLEVRPWFINANVFRTPILIGEVADAAFSTRFRQVISDPYAPQPRHMLRVNYAPDAELMALVKSSDVAWPTPSRSRFLVEVALKYVARRYHVVRRSAVMRDLEQSIHNPSWGDLMLRSKLWALFAIGELYSTRSIPSEKDFPGMPYFAKASRVLGVLDERPGTDSIEIMLLLSFYSLALNRRYSAFVMSGTAMRMAIVMGLHLNIPESQLRDPDLREHRKRLFWTTYIFDRIWASKLGHPTAIQDSDVGVDLPSDAENDGVAVVRTHATDFEDTAYHVASLRLAALITKTVRSIYGQRSQGEATTLSTRVQQALKDLRAWVEDLPVHLQLDNAGTGPKPISLHLSFNQVLESRTDAHLKRQSFTNACSFKCAILATRPILLHILRTKVASWPSATTTTETQQVPASAITLSEACIRCARHSIRLLTESWIDGSFATFDYFYTQYLFSALTILAASSLLQDSTSGAGTTPNDDKEAFEESVRFLSQLRDSGNFAAMEYCHHVDVMRAELDRFYAKRMGRVDAEQQQTQTQVSSTSSYGEVLPPSHGPGPEPESGPLMSSQFGPSGASGLPVRSGTGPTTAGMALTEPSLEELLAQPVLDLQFLEASFYDDLQALYWPDFSAENWDTWAST</sequence>
<feature type="region of interest" description="Disordered" evidence="7">
    <location>
        <begin position="1922"/>
        <end position="1984"/>
    </location>
</feature>
<dbReference type="Gene3D" id="2.60.120.1560">
    <property type="match status" value="1"/>
</dbReference>